<reference evidence="2" key="1">
    <citation type="journal article" date="2019" name="Int. J. Syst. Evol. Microbiol.">
        <title>The Global Catalogue of Microorganisms (GCM) 10K type strain sequencing project: providing services to taxonomists for standard genome sequencing and annotation.</title>
        <authorList>
            <consortium name="The Broad Institute Genomics Platform"/>
            <consortium name="The Broad Institute Genome Sequencing Center for Infectious Disease"/>
            <person name="Wu L."/>
            <person name="Ma J."/>
        </authorList>
    </citation>
    <scope>NUCLEOTIDE SEQUENCE [LARGE SCALE GENOMIC DNA]</scope>
    <source>
        <strain evidence="2">DT92</strain>
    </source>
</reference>
<gene>
    <name evidence="1" type="ORF">ACFSJT_06150</name>
</gene>
<dbReference type="RefSeq" id="WP_378319342.1">
    <property type="nucleotide sequence ID" value="NZ_JBHUHY010000003.1"/>
</dbReference>
<evidence type="ECO:0008006" key="3">
    <source>
        <dbReference type="Google" id="ProtNLM"/>
    </source>
</evidence>
<organism evidence="1 2">
    <name type="scientific">Aquimarina celericrescens</name>
    <dbReference type="NCBI Taxonomy" id="1964542"/>
    <lineage>
        <taxon>Bacteria</taxon>
        <taxon>Pseudomonadati</taxon>
        <taxon>Bacteroidota</taxon>
        <taxon>Flavobacteriia</taxon>
        <taxon>Flavobacteriales</taxon>
        <taxon>Flavobacteriaceae</taxon>
        <taxon>Aquimarina</taxon>
    </lineage>
</organism>
<accession>A0ABW5AW54</accession>
<protein>
    <recommendedName>
        <fullName evidence="3">Secretion system C-terminal sorting domain-containing protein</fullName>
    </recommendedName>
</protein>
<proteinExistence type="predicted"/>
<name>A0ABW5AW54_9FLAO</name>
<comment type="caution">
    <text evidence="1">The sequence shown here is derived from an EMBL/GenBank/DDBJ whole genome shotgun (WGS) entry which is preliminary data.</text>
</comment>
<evidence type="ECO:0000313" key="1">
    <source>
        <dbReference type="EMBL" id="MFD2186367.1"/>
    </source>
</evidence>
<keyword evidence="2" id="KW-1185">Reference proteome</keyword>
<dbReference type="Proteomes" id="UP001597344">
    <property type="component" value="Unassembled WGS sequence"/>
</dbReference>
<sequence>MITYSLLIVLVIFGFKADDDQKVKQQRVEVQVLDFKENYSAGEKIELVFKANETIEYQLWLKSSYGNVLLKANNDLLDTLLFTVPSFLSKKKGVIHYSLISNQQAFHSGSLQISASHKKTEPLESYLGPTSINAGGKDYGMLTVLPTDEYDNPLEDSTLIAIEHQFLDIETSEELAVDDFIAWKNIFSYEKSGRILVAAKSKEISSKEFTIDVFPSQAQNFNLDFRREHSYADGNQIMEFFTSTISDKFGNIISDGRVVEFSIETDTKQQLRTTGSTINGIARGYIVHPNAFATWTVQAFIPQMAESNTIALQFDQAVKDYPIEFSSDNRKVKVGPIRSFMNQILPDGAAVTLYIYKDETLLEKIVKSSSQGKVHFKLSEDFFSSDIYTIEVISMGISKKYDRIKLK</sequence>
<dbReference type="EMBL" id="JBHUHY010000003">
    <property type="protein sequence ID" value="MFD2186367.1"/>
    <property type="molecule type" value="Genomic_DNA"/>
</dbReference>
<evidence type="ECO:0000313" key="2">
    <source>
        <dbReference type="Proteomes" id="UP001597344"/>
    </source>
</evidence>